<protein>
    <recommendedName>
        <fullName evidence="1">N-acetyltransferase domain-containing protein</fullName>
    </recommendedName>
</protein>
<dbReference type="InterPro" id="IPR016181">
    <property type="entry name" value="Acyl_CoA_acyltransferase"/>
</dbReference>
<dbReference type="SUPFAM" id="SSF55729">
    <property type="entry name" value="Acyl-CoA N-acyltransferases (Nat)"/>
    <property type="match status" value="1"/>
</dbReference>
<name>A0A0G1W2K8_9BACT</name>
<dbReference type="GO" id="GO:0016747">
    <property type="term" value="F:acyltransferase activity, transferring groups other than amino-acyl groups"/>
    <property type="evidence" value="ECO:0007669"/>
    <property type="project" value="InterPro"/>
</dbReference>
<dbReference type="CDD" id="cd04301">
    <property type="entry name" value="NAT_SF"/>
    <property type="match status" value="1"/>
</dbReference>
<dbReference type="InterPro" id="IPR000182">
    <property type="entry name" value="GNAT_dom"/>
</dbReference>
<dbReference type="PROSITE" id="PS51186">
    <property type="entry name" value="GNAT"/>
    <property type="match status" value="1"/>
</dbReference>
<accession>A0A0G1W2K8</accession>
<evidence type="ECO:0000313" key="3">
    <source>
        <dbReference type="Proteomes" id="UP000034588"/>
    </source>
</evidence>
<dbReference type="Pfam" id="PF13508">
    <property type="entry name" value="Acetyltransf_7"/>
    <property type="match status" value="1"/>
</dbReference>
<dbReference type="Gene3D" id="3.40.630.30">
    <property type="match status" value="1"/>
</dbReference>
<gene>
    <name evidence="2" type="ORF">UY48_C0006G0054</name>
</gene>
<dbReference type="EMBL" id="LCQD01000006">
    <property type="protein sequence ID" value="KKW13001.1"/>
    <property type="molecule type" value="Genomic_DNA"/>
</dbReference>
<sequence length="130" mass="14743">MDKIVKAEDLDQWGDDYAGTIRDLFAENYMAIAPYEHPYEALVNEDGDILGASTFGFRHRDEGSFSITVTPDARRQGVAKKLVQSIVDQHKNTTLRPWVVNPVMAHLLEGMGFEPDGEWSQDNPYMERTP</sequence>
<reference evidence="2 3" key="1">
    <citation type="journal article" date="2015" name="Nature">
        <title>rRNA introns, odd ribosomes, and small enigmatic genomes across a large radiation of phyla.</title>
        <authorList>
            <person name="Brown C.T."/>
            <person name="Hug L.A."/>
            <person name="Thomas B.C."/>
            <person name="Sharon I."/>
            <person name="Castelle C.J."/>
            <person name="Singh A."/>
            <person name="Wilkins M.J."/>
            <person name="Williams K.H."/>
            <person name="Banfield J.F."/>
        </authorList>
    </citation>
    <scope>NUCLEOTIDE SEQUENCE [LARGE SCALE GENOMIC DNA]</scope>
</reference>
<feature type="domain" description="N-acetyltransferase" evidence="1">
    <location>
        <begin position="1"/>
        <end position="130"/>
    </location>
</feature>
<evidence type="ECO:0000259" key="1">
    <source>
        <dbReference type="PROSITE" id="PS51186"/>
    </source>
</evidence>
<comment type="caution">
    <text evidence="2">The sequence shown here is derived from an EMBL/GenBank/DDBJ whole genome shotgun (WGS) entry which is preliminary data.</text>
</comment>
<evidence type="ECO:0000313" key="2">
    <source>
        <dbReference type="EMBL" id="KKW13001.1"/>
    </source>
</evidence>
<dbReference type="AlphaFoldDB" id="A0A0G1W2K8"/>
<organism evidence="2 3">
    <name type="scientific">Candidatus Gottesmanbacteria bacterium GW2011_GWB1_49_7</name>
    <dbReference type="NCBI Taxonomy" id="1618448"/>
    <lineage>
        <taxon>Bacteria</taxon>
        <taxon>Candidatus Gottesmaniibacteriota</taxon>
    </lineage>
</organism>
<dbReference type="Proteomes" id="UP000034588">
    <property type="component" value="Unassembled WGS sequence"/>
</dbReference>
<proteinExistence type="predicted"/>